<dbReference type="Gene3D" id="3.40.50.10490">
    <property type="entry name" value="Glucose-6-phosphate isomerase like protein, domain 1"/>
    <property type="match status" value="1"/>
</dbReference>
<reference evidence="2 3" key="1">
    <citation type="submission" date="2016-10" db="EMBL/GenBank/DDBJ databases">
        <authorList>
            <person name="de Groot N.N."/>
        </authorList>
    </citation>
    <scope>NUCLEOTIDE SEQUENCE [LARGE SCALE GENOMIC DNA]</scope>
    <source>
        <strain evidence="2 3">DSM 15230</strain>
    </source>
</reference>
<dbReference type="GeneID" id="87755538"/>
<sequence>MKSSTMQYIEELVTRYPVLEKVKDDVVEALNMLINMYSAPYHGKILVCGNGGSAADSLHIVGELMKSFKIPRPLPENFRQNILKYSHGKELCKNLQMPLQAMSLVCEVGLNTALGNDVEAVYEFAQQVLGYGQKGDILFCISTSGNSENVVCAAEVALAKEINVIALTGATGGKLKNLATVCIAVPEIETFKVQELHLPVYHALCLAVENEIFKRGE</sequence>
<dbReference type="InterPro" id="IPR035461">
    <property type="entry name" value="GmhA/DiaA"/>
</dbReference>
<dbReference type="Proteomes" id="UP000199689">
    <property type="component" value="Unassembled WGS sequence"/>
</dbReference>
<dbReference type="Pfam" id="PF13580">
    <property type="entry name" value="SIS_2"/>
    <property type="match status" value="1"/>
</dbReference>
<dbReference type="InterPro" id="IPR046348">
    <property type="entry name" value="SIS_dom_sf"/>
</dbReference>
<dbReference type="GO" id="GO:0097367">
    <property type="term" value="F:carbohydrate derivative binding"/>
    <property type="evidence" value="ECO:0007669"/>
    <property type="project" value="InterPro"/>
</dbReference>
<dbReference type="AlphaFoldDB" id="A0A1G5V9I5"/>
<dbReference type="STRING" id="209880.SAMN02910343_00495"/>
<protein>
    <submittedName>
        <fullName evidence="2">D-sedoheptulose 7-phosphate isomerase</fullName>
    </submittedName>
</protein>
<dbReference type="OrthoDB" id="9781311at2"/>
<dbReference type="InterPro" id="IPR050099">
    <property type="entry name" value="SIS_GmhA/DiaA_subfam"/>
</dbReference>
<dbReference type="PANTHER" id="PTHR30390:SF6">
    <property type="entry name" value="DNAA INITIATOR-ASSOCIATING PROTEIN DIAA"/>
    <property type="match status" value="1"/>
</dbReference>
<feature type="domain" description="SIS" evidence="1">
    <location>
        <begin position="33"/>
        <end position="214"/>
    </location>
</feature>
<keyword evidence="3" id="KW-1185">Reference proteome</keyword>
<dbReference type="RefSeq" id="WP_091363478.1">
    <property type="nucleotide sequence ID" value="NZ_FMXA01000005.1"/>
</dbReference>
<gene>
    <name evidence="2" type="ORF">SAMN02910343_00495</name>
</gene>
<dbReference type="GO" id="GO:0016853">
    <property type="term" value="F:isomerase activity"/>
    <property type="evidence" value="ECO:0007669"/>
    <property type="project" value="UniProtKB-KW"/>
</dbReference>
<name>A0A1G5V9I5_9FIRM</name>
<evidence type="ECO:0000313" key="3">
    <source>
        <dbReference type="Proteomes" id="UP000199689"/>
    </source>
</evidence>
<dbReference type="InterPro" id="IPR001347">
    <property type="entry name" value="SIS_dom"/>
</dbReference>
<evidence type="ECO:0000313" key="2">
    <source>
        <dbReference type="EMBL" id="SDA42499.1"/>
    </source>
</evidence>
<dbReference type="GO" id="GO:1901135">
    <property type="term" value="P:carbohydrate derivative metabolic process"/>
    <property type="evidence" value="ECO:0007669"/>
    <property type="project" value="InterPro"/>
</dbReference>
<accession>A0A1G5V9I5</accession>
<dbReference type="CDD" id="cd05006">
    <property type="entry name" value="SIS_GmhA"/>
    <property type="match status" value="1"/>
</dbReference>
<dbReference type="PANTHER" id="PTHR30390">
    <property type="entry name" value="SEDOHEPTULOSE 7-PHOSPHATE ISOMERASE / DNAA INITIATOR-ASSOCIATING FACTOR FOR REPLICATION INITIATION"/>
    <property type="match status" value="1"/>
</dbReference>
<keyword evidence="2" id="KW-0413">Isomerase</keyword>
<dbReference type="SUPFAM" id="SSF53697">
    <property type="entry name" value="SIS domain"/>
    <property type="match status" value="1"/>
</dbReference>
<evidence type="ECO:0000259" key="1">
    <source>
        <dbReference type="PROSITE" id="PS51464"/>
    </source>
</evidence>
<dbReference type="EMBL" id="FMXA01000005">
    <property type="protein sequence ID" value="SDA42499.1"/>
    <property type="molecule type" value="Genomic_DNA"/>
</dbReference>
<dbReference type="PROSITE" id="PS51464">
    <property type="entry name" value="SIS"/>
    <property type="match status" value="1"/>
</dbReference>
<organism evidence="2 3">
    <name type="scientific">Allisonella histaminiformans</name>
    <dbReference type="NCBI Taxonomy" id="209880"/>
    <lineage>
        <taxon>Bacteria</taxon>
        <taxon>Bacillati</taxon>
        <taxon>Bacillota</taxon>
        <taxon>Negativicutes</taxon>
        <taxon>Veillonellales</taxon>
        <taxon>Veillonellaceae</taxon>
        <taxon>Allisonella</taxon>
    </lineage>
</organism>
<proteinExistence type="predicted"/>